<keyword evidence="2" id="KW-1185">Reference proteome</keyword>
<name>A0A6G0XDF3_9STRA</name>
<gene>
    <name evidence="1" type="ORF">Ae201684_006171</name>
</gene>
<proteinExistence type="predicted"/>
<organism evidence="1 2">
    <name type="scientific">Aphanomyces euteiches</name>
    <dbReference type="NCBI Taxonomy" id="100861"/>
    <lineage>
        <taxon>Eukaryota</taxon>
        <taxon>Sar</taxon>
        <taxon>Stramenopiles</taxon>
        <taxon>Oomycota</taxon>
        <taxon>Saprolegniomycetes</taxon>
        <taxon>Saprolegniales</taxon>
        <taxon>Verrucalvaceae</taxon>
        <taxon>Aphanomyces</taxon>
    </lineage>
</organism>
<protein>
    <submittedName>
        <fullName evidence="1">Uncharacterized protein</fullName>
    </submittedName>
</protein>
<evidence type="ECO:0000313" key="1">
    <source>
        <dbReference type="EMBL" id="KAF0738195.1"/>
    </source>
</evidence>
<evidence type="ECO:0000313" key="2">
    <source>
        <dbReference type="Proteomes" id="UP000481153"/>
    </source>
</evidence>
<dbReference type="AlphaFoldDB" id="A0A6G0XDF3"/>
<dbReference type="Proteomes" id="UP000481153">
    <property type="component" value="Unassembled WGS sequence"/>
</dbReference>
<dbReference type="VEuPathDB" id="FungiDB:AeMF1_011742"/>
<reference evidence="1 2" key="1">
    <citation type="submission" date="2019-07" db="EMBL/GenBank/DDBJ databases">
        <title>Genomics analysis of Aphanomyces spp. identifies a new class of oomycete effector associated with host adaptation.</title>
        <authorList>
            <person name="Gaulin E."/>
        </authorList>
    </citation>
    <scope>NUCLEOTIDE SEQUENCE [LARGE SCALE GENOMIC DNA]</scope>
    <source>
        <strain evidence="1 2">ATCC 201684</strain>
    </source>
</reference>
<sequence>MAVQPFRHKGLAKDQYREELREIKAILKELGQQHQRKWFQKRIEPPVPTVDAYLTTKVKVSGVRIPFSSKMARQYKTRIYRLPTIQESA</sequence>
<comment type="caution">
    <text evidence="1">The sequence shown here is derived from an EMBL/GenBank/DDBJ whole genome shotgun (WGS) entry which is preliminary data.</text>
</comment>
<dbReference type="EMBL" id="VJMJ01000079">
    <property type="protein sequence ID" value="KAF0738195.1"/>
    <property type="molecule type" value="Genomic_DNA"/>
</dbReference>
<accession>A0A6G0XDF3</accession>